<dbReference type="SUPFAM" id="SSF52540">
    <property type="entry name" value="P-loop containing nucleoside triphosphate hydrolases"/>
    <property type="match status" value="1"/>
</dbReference>
<dbReference type="InterPro" id="IPR027417">
    <property type="entry name" value="P-loop_NTPase"/>
</dbReference>
<reference evidence="3" key="1">
    <citation type="submission" date="2012-12" db="EMBL/GenBank/DDBJ databases">
        <authorList>
            <person name="Hellsten U."/>
            <person name="Grimwood J."/>
            <person name="Chapman J.A."/>
            <person name="Shapiro H."/>
            <person name="Aerts A."/>
            <person name="Otillar R.P."/>
            <person name="Terry A.Y."/>
            <person name="Boore J.L."/>
            <person name="Simakov O."/>
            <person name="Marletaz F."/>
            <person name="Cho S.-J."/>
            <person name="Edsinger-Gonzales E."/>
            <person name="Havlak P."/>
            <person name="Kuo D.-H."/>
            <person name="Larsson T."/>
            <person name="Lv J."/>
            <person name="Arendt D."/>
            <person name="Savage R."/>
            <person name="Osoegawa K."/>
            <person name="de Jong P."/>
            <person name="Lindberg D.R."/>
            <person name="Seaver E.C."/>
            <person name="Weisblat D.A."/>
            <person name="Putnam N.H."/>
            <person name="Grigoriev I.V."/>
            <person name="Rokhsar D.S."/>
        </authorList>
    </citation>
    <scope>NUCLEOTIDE SEQUENCE</scope>
    <source>
        <strain evidence="3">I ESC-2004</strain>
    </source>
</reference>
<reference evidence="2" key="3">
    <citation type="submission" date="2015-06" db="UniProtKB">
        <authorList>
            <consortium name="EnsemblMetazoa"/>
        </authorList>
    </citation>
    <scope>IDENTIFICATION</scope>
</reference>
<dbReference type="OrthoDB" id="5912733at2759"/>
<evidence type="ECO:0000313" key="3">
    <source>
        <dbReference type="Proteomes" id="UP000014760"/>
    </source>
</evidence>
<dbReference type="EMBL" id="KB296161">
    <property type="protein sequence ID" value="ELU12207.1"/>
    <property type="molecule type" value="Genomic_DNA"/>
</dbReference>
<dbReference type="Proteomes" id="UP000014760">
    <property type="component" value="Unassembled WGS sequence"/>
</dbReference>
<evidence type="ECO:0000313" key="2">
    <source>
        <dbReference type="EnsemblMetazoa" id="CapteP204754"/>
    </source>
</evidence>
<accession>R7V157</accession>
<dbReference type="PANTHER" id="PTHR33844:SF1">
    <property type="entry name" value="SULFOTRANSFERASE DOMAIN-CONTAINING PROTEIN"/>
    <property type="match status" value="1"/>
</dbReference>
<dbReference type="EnsemblMetazoa" id="CapteT204754">
    <property type="protein sequence ID" value="CapteP204754"/>
    <property type="gene ID" value="CapteG204754"/>
</dbReference>
<name>R7V157_CAPTE</name>
<dbReference type="EMBL" id="AMQN01000842">
    <property type="status" value="NOT_ANNOTATED_CDS"/>
    <property type="molecule type" value="Genomic_DNA"/>
</dbReference>
<evidence type="ECO:0000313" key="1">
    <source>
        <dbReference type="EMBL" id="ELU12207.1"/>
    </source>
</evidence>
<sequence length="446" mass="50655">MDLVSCFVKLGCYAVFRQVFILGRNIIWMLNGTYWQHRRCWKSPVYYAESAHVHNIAARRKLDVLLGPANFMDFTLTHHSFENPAYVLKDNVSLYQVTRDQAIFVEVPEEMDVWRCQHGSFLRQAQFNNAHRVITMPLHAFHTLADSIGDPDAELVFVQNTARCGSTLLVRVFEETEECVAFSEPDALNAVASYATHPGWKHADVSRVTRDAVRMLCKPVHRMKGQTRAYLMKLTSSSIDGVPMLQELYPNSKHMFMYRDCLKVSESLMRIKEVLPLLKLGYVTANDKFDVISTVIRLIGLSNEGCGKIRIKHQFQIGVWLWCIVMKKYENMVQSGVEMAAVAYEDIAGDPEYALTEIFKYCNVPLHLLKSGSRALEKDAQGNSELAASNIKTKKVDVGITPKVRDLCNSTLNKLAIVCFSCTYYHKEMVAMQLSMTPISECTHGD</sequence>
<proteinExistence type="predicted"/>
<dbReference type="HOGENOM" id="CLU_034499_0_0_1"/>
<evidence type="ECO:0008006" key="4">
    <source>
        <dbReference type="Google" id="ProtNLM"/>
    </source>
</evidence>
<keyword evidence="3" id="KW-1185">Reference proteome</keyword>
<dbReference type="STRING" id="283909.R7V157"/>
<dbReference type="AlphaFoldDB" id="R7V157"/>
<dbReference type="Gene3D" id="3.40.50.300">
    <property type="entry name" value="P-loop containing nucleotide triphosphate hydrolases"/>
    <property type="match status" value="1"/>
</dbReference>
<dbReference type="OMA" id="LHYNDLM"/>
<reference evidence="1 3" key="2">
    <citation type="journal article" date="2013" name="Nature">
        <title>Insights into bilaterian evolution from three spiralian genomes.</title>
        <authorList>
            <person name="Simakov O."/>
            <person name="Marletaz F."/>
            <person name="Cho S.J."/>
            <person name="Edsinger-Gonzales E."/>
            <person name="Havlak P."/>
            <person name="Hellsten U."/>
            <person name="Kuo D.H."/>
            <person name="Larsson T."/>
            <person name="Lv J."/>
            <person name="Arendt D."/>
            <person name="Savage R."/>
            <person name="Osoegawa K."/>
            <person name="de Jong P."/>
            <person name="Grimwood J."/>
            <person name="Chapman J.A."/>
            <person name="Shapiro H."/>
            <person name="Aerts A."/>
            <person name="Otillar R.P."/>
            <person name="Terry A.Y."/>
            <person name="Boore J.L."/>
            <person name="Grigoriev I.V."/>
            <person name="Lindberg D.R."/>
            <person name="Seaver E.C."/>
            <person name="Weisblat D.A."/>
            <person name="Putnam N.H."/>
            <person name="Rokhsar D.S."/>
        </authorList>
    </citation>
    <scope>NUCLEOTIDE SEQUENCE</scope>
    <source>
        <strain evidence="1 3">I ESC-2004</strain>
    </source>
</reference>
<protein>
    <recommendedName>
        <fullName evidence="4">Sulfotransferase domain-containing protein</fullName>
    </recommendedName>
</protein>
<organism evidence="1">
    <name type="scientific">Capitella teleta</name>
    <name type="common">Polychaete worm</name>
    <dbReference type="NCBI Taxonomy" id="283909"/>
    <lineage>
        <taxon>Eukaryota</taxon>
        <taxon>Metazoa</taxon>
        <taxon>Spiralia</taxon>
        <taxon>Lophotrochozoa</taxon>
        <taxon>Annelida</taxon>
        <taxon>Polychaeta</taxon>
        <taxon>Sedentaria</taxon>
        <taxon>Scolecida</taxon>
        <taxon>Capitellidae</taxon>
        <taxon>Capitella</taxon>
    </lineage>
</organism>
<dbReference type="PANTHER" id="PTHR33844">
    <property type="entry name" value="SULFOTRANSFER_1 DOMAIN-CONTAINING PROTEIN"/>
    <property type="match status" value="1"/>
</dbReference>
<gene>
    <name evidence="1" type="ORF">CAPTEDRAFT_204754</name>
</gene>